<comment type="caution">
    <text evidence="1">The sequence shown here is derived from an EMBL/GenBank/DDBJ whole genome shotgun (WGS) entry which is preliminary data.</text>
</comment>
<reference evidence="1 2" key="1">
    <citation type="submission" date="2017-02" db="EMBL/GenBank/DDBJ databases">
        <title>Draft genome sequence of Haemophilus felis CCUG 31170 type strain.</title>
        <authorList>
            <person name="Engstrom-Jakobsson H."/>
            <person name="Salva-Serra F."/>
            <person name="Thorell K."/>
            <person name="Gonzales-Siles L."/>
            <person name="Karlsson R."/>
            <person name="Boulund F."/>
            <person name="Engstrand L."/>
            <person name="Kristiansson E."/>
            <person name="Moore E."/>
        </authorList>
    </citation>
    <scope>NUCLEOTIDE SEQUENCE [LARGE SCALE GENOMIC DNA]</scope>
    <source>
        <strain evidence="1 2">CCUG 31170</strain>
    </source>
</reference>
<dbReference type="InterPro" id="IPR038765">
    <property type="entry name" value="Papain-like_cys_pep_sf"/>
</dbReference>
<dbReference type="Proteomes" id="UP000190023">
    <property type="component" value="Unassembled WGS sequence"/>
</dbReference>
<dbReference type="SUPFAM" id="SSF54001">
    <property type="entry name" value="Cysteine proteinases"/>
    <property type="match status" value="1"/>
</dbReference>
<accession>A0A1T0B764</accession>
<dbReference type="AlphaFoldDB" id="A0A1T0B764"/>
<protein>
    <submittedName>
        <fullName evidence="1">Enoyl-CoA hydratase</fullName>
    </submittedName>
</protein>
<sequence>MATLYLALYKGKAKNWRERWVDWLIRKATKGQYSHCEIAVKHSRIRDHYHLEEWFECYSASPRDNGVRKKVINVADSTKWDLIELKGVDESQIVLYFNLTKGKGYDLRGALGLIFGFTQKRQRFFCSEWCFNALFNSEQGWRFSPNQLAEISKIKELK</sequence>
<evidence type="ECO:0000313" key="2">
    <source>
        <dbReference type="Proteomes" id="UP000190023"/>
    </source>
</evidence>
<keyword evidence="2" id="KW-1185">Reference proteome</keyword>
<gene>
    <name evidence="1" type="ORF">B0188_03390</name>
</gene>
<dbReference type="OrthoDB" id="95478at2"/>
<dbReference type="STRING" id="123822.B0188_03390"/>
<dbReference type="EMBL" id="MUYB01000012">
    <property type="protein sequence ID" value="OOS05832.1"/>
    <property type="molecule type" value="Genomic_DNA"/>
</dbReference>
<evidence type="ECO:0000313" key="1">
    <source>
        <dbReference type="EMBL" id="OOS05832.1"/>
    </source>
</evidence>
<name>A0A1T0B764_9PAST</name>
<dbReference type="Gene3D" id="3.90.1720.10">
    <property type="entry name" value="endopeptidase domain like (from Nostoc punctiforme)"/>
    <property type="match status" value="1"/>
</dbReference>
<proteinExistence type="predicted"/>
<organism evidence="1 2">
    <name type="scientific">[Haemophilus] felis</name>
    <dbReference type="NCBI Taxonomy" id="123822"/>
    <lineage>
        <taxon>Bacteria</taxon>
        <taxon>Pseudomonadati</taxon>
        <taxon>Pseudomonadota</taxon>
        <taxon>Gammaproteobacteria</taxon>
        <taxon>Pasteurellales</taxon>
        <taxon>Pasteurellaceae</taxon>
    </lineage>
</organism>